<protein>
    <submittedName>
        <fullName evidence="1">Uncharacterized protein</fullName>
    </submittedName>
</protein>
<organism evidence="1 2">
    <name type="scientific">Hymenobacter ginkgonis</name>
    <dbReference type="NCBI Taxonomy" id="2682976"/>
    <lineage>
        <taxon>Bacteria</taxon>
        <taxon>Pseudomonadati</taxon>
        <taxon>Bacteroidota</taxon>
        <taxon>Cytophagia</taxon>
        <taxon>Cytophagales</taxon>
        <taxon>Hymenobacteraceae</taxon>
        <taxon>Hymenobacter</taxon>
    </lineage>
</organism>
<dbReference type="EMBL" id="WQKZ01000002">
    <property type="protein sequence ID" value="MVN76914.1"/>
    <property type="molecule type" value="Genomic_DNA"/>
</dbReference>
<name>A0A7K1TET9_9BACT</name>
<comment type="caution">
    <text evidence="1">The sequence shown here is derived from an EMBL/GenBank/DDBJ whole genome shotgun (WGS) entry which is preliminary data.</text>
</comment>
<dbReference type="Proteomes" id="UP000441336">
    <property type="component" value="Unassembled WGS sequence"/>
</dbReference>
<evidence type="ECO:0000313" key="1">
    <source>
        <dbReference type="EMBL" id="MVN76914.1"/>
    </source>
</evidence>
<evidence type="ECO:0000313" key="2">
    <source>
        <dbReference type="Proteomes" id="UP000441336"/>
    </source>
</evidence>
<reference evidence="1 2" key="1">
    <citation type="submission" date="2019-12" db="EMBL/GenBank/DDBJ databases">
        <title>Hymenobacter sp. HMF4947 Genome sequencing and assembly.</title>
        <authorList>
            <person name="Kang H."/>
            <person name="Cha I."/>
            <person name="Kim H."/>
            <person name="Joh K."/>
        </authorList>
    </citation>
    <scope>NUCLEOTIDE SEQUENCE [LARGE SCALE GENOMIC DNA]</scope>
    <source>
        <strain evidence="1 2">HMF4947</strain>
    </source>
</reference>
<dbReference type="AlphaFoldDB" id="A0A7K1TET9"/>
<sequence length="90" mass="10082">MSLHLITIDQLMQLDPKTLKYALGMFQKELDGTLAFLAETPEARKDEQVLTDLDHLLTLRKVFKLRIEELEAEQAEQPAMGVSQSALAAA</sequence>
<keyword evidence="2" id="KW-1185">Reference proteome</keyword>
<dbReference type="RefSeq" id="WP_157565276.1">
    <property type="nucleotide sequence ID" value="NZ_WQKZ01000002.1"/>
</dbReference>
<gene>
    <name evidence="1" type="ORF">GO988_11320</name>
</gene>
<accession>A0A7K1TET9</accession>
<proteinExistence type="predicted"/>